<dbReference type="PANTHER" id="PTHR31213">
    <property type="entry name" value="OS08G0374000 PROTEIN-RELATED"/>
    <property type="match status" value="1"/>
</dbReference>
<evidence type="ECO:0000259" key="4">
    <source>
        <dbReference type="Pfam" id="PF00407"/>
    </source>
</evidence>
<dbReference type="PANTHER" id="PTHR31213:SF55">
    <property type="entry name" value="STRESS-INDUCED PROTEIN SAM22"/>
    <property type="match status" value="1"/>
</dbReference>
<dbReference type="Gene3D" id="3.30.530.20">
    <property type="match status" value="1"/>
</dbReference>
<dbReference type="Proteomes" id="UP001165190">
    <property type="component" value="Unassembled WGS sequence"/>
</dbReference>
<dbReference type="SUPFAM" id="SSF55961">
    <property type="entry name" value="Bet v1-like"/>
    <property type="match status" value="1"/>
</dbReference>
<keyword evidence="3" id="KW-0568">Pathogenesis-related protein</keyword>
<dbReference type="InterPro" id="IPR024949">
    <property type="entry name" value="Bet_v_I_allergen"/>
</dbReference>
<dbReference type="Pfam" id="PF00407">
    <property type="entry name" value="Bet_v_1"/>
    <property type="match status" value="1"/>
</dbReference>
<dbReference type="EMBL" id="BSYR01000063">
    <property type="protein sequence ID" value="GMJ12251.1"/>
    <property type="molecule type" value="Genomic_DNA"/>
</dbReference>
<keyword evidence="6" id="KW-1185">Reference proteome</keyword>
<evidence type="ECO:0000313" key="6">
    <source>
        <dbReference type="Proteomes" id="UP001165190"/>
    </source>
</evidence>
<sequence length="158" mass="17389">MGVFTHEMEVTAPIPPAKAFKATVLDFDTLFPKVAPFAIKSVQVLEGNGGPGTIKKVTFAQGWGPSYLKQKVDELDTDNLSYTYTVFEGDVLKNVLEKISYENKFVAGPNGGTICMRTTKFYPVGDIEIKEETIKEGMVKQAQVFKAIEDYLVANPDA</sequence>
<dbReference type="CDD" id="cd07816">
    <property type="entry name" value="Bet_v1-like"/>
    <property type="match status" value="1"/>
</dbReference>
<dbReference type="OrthoDB" id="1858506at2759"/>
<dbReference type="GO" id="GO:0005737">
    <property type="term" value="C:cytoplasm"/>
    <property type="evidence" value="ECO:0007669"/>
    <property type="project" value="TreeGrafter"/>
</dbReference>
<dbReference type="GO" id="GO:0006952">
    <property type="term" value="P:defense response"/>
    <property type="evidence" value="ECO:0007669"/>
    <property type="project" value="UniProtKB-KW"/>
</dbReference>
<name>A0A9W7MWF7_HIBTR</name>
<gene>
    <name evidence="5" type="ORF">HRI_004894300</name>
</gene>
<dbReference type="InterPro" id="IPR050279">
    <property type="entry name" value="Plant_def-hormone_signal"/>
</dbReference>
<dbReference type="InterPro" id="IPR000916">
    <property type="entry name" value="Bet_v_I/MLP"/>
</dbReference>
<reference evidence="5" key="1">
    <citation type="submission" date="2023-05" db="EMBL/GenBank/DDBJ databases">
        <title>Genome and transcriptome analyses reveal genes involved in the formation of fine ridges on petal epidermal cells in Hibiscus trionum.</title>
        <authorList>
            <person name="Koshimizu S."/>
            <person name="Masuda S."/>
            <person name="Ishii T."/>
            <person name="Shirasu K."/>
            <person name="Hoshino A."/>
            <person name="Arita M."/>
        </authorList>
    </citation>
    <scope>NUCLEOTIDE SEQUENCE</scope>
    <source>
        <strain evidence="5">Hamamatsu line</strain>
    </source>
</reference>
<keyword evidence="2" id="KW-0611">Plant defense</keyword>
<dbReference type="GO" id="GO:0005634">
    <property type="term" value="C:nucleus"/>
    <property type="evidence" value="ECO:0007669"/>
    <property type="project" value="TreeGrafter"/>
</dbReference>
<comment type="similarity">
    <text evidence="1">Belongs to the BetVI family.</text>
</comment>
<evidence type="ECO:0000313" key="5">
    <source>
        <dbReference type="EMBL" id="GMJ12251.1"/>
    </source>
</evidence>
<dbReference type="GO" id="GO:0004864">
    <property type="term" value="F:protein phosphatase inhibitor activity"/>
    <property type="evidence" value="ECO:0007669"/>
    <property type="project" value="InterPro"/>
</dbReference>
<organism evidence="5 6">
    <name type="scientific">Hibiscus trionum</name>
    <name type="common">Flower of an hour</name>
    <dbReference type="NCBI Taxonomy" id="183268"/>
    <lineage>
        <taxon>Eukaryota</taxon>
        <taxon>Viridiplantae</taxon>
        <taxon>Streptophyta</taxon>
        <taxon>Embryophyta</taxon>
        <taxon>Tracheophyta</taxon>
        <taxon>Spermatophyta</taxon>
        <taxon>Magnoliopsida</taxon>
        <taxon>eudicotyledons</taxon>
        <taxon>Gunneridae</taxon>
        <taxon>Pentapetalae</taxon>
        <taxon>rosids</taxon>
        <taxon>malvids</taxon>
        <taxon>Malvales</taxon>
        <taxon>Malvaceae</taxon>
        <taxon>Malvoideae</taxon>
        <taxon>Hibiscus</taxon>
    </lineage>
</organism>
<dbReference type="GO" id="GO:0038023">
    <property type="term" value="F:signaling receptor activity"/>
    <property type="evidence" value="ECO:0007669"/>
    <property type="project" value="InterPro"/>
</dbReference>
<feature type="domain" description="Bet v I/Major latex protein" evidence="4">
    <location>
        <begin position="1"/>
        <end position="154"/>
    </location>
</feature>
<dbReference type="PRINTS" id="PR00634">
    <property type="entry name" value="BETALLERGEN"/>
</dbReference>
<evidence type="ECO:0000256" key="2">
    <source>
        <dbReference type="ARBA" id="ARBA00022821"/>
    </source>
</evidence>
<dbReference type="FunFam" id="3.30.530.20:FF:000007">
    <property type="entry name" value="Major pollen allergen Bet v 1-A"/>
    <property type="match status" value="1"/>
</dbReference>
<evidence type="ECO:0000256" key="3">
    <source>
        <dbReference type="ARBA" id="ARBA00023265"/>
    </source>
</evidence>
<proteinExistence type="inferred from homology"/>
<accession>A0A9W7MWF7</accession>
<dbReference type="GO" id="GO:0009738">
    <property type="term" value="P:abscisic acid-activated signaling pathway"/>
    <property type="evidence" value="ECO:0007669"/>
    <property type="project" value="InterPro"/>
</dbReference>
<dbReference type="GO" id="GO:0010427">
    <property type="term" value="F:abscisic acid binding"/>
    <property type="evidence" value="ECO:0007669"/>
    <property type="project" value="InterPro"/>
</dbReference>
<protein>
    <submittedName>
        <fullName evidence="5">MLP-like protein 423</fullName>
    </submittedName>
</protein>
<comment type="caution">
    <text evidence="5">The sequence shown here is derived from an EMBL/GenBank/DDBJ whole genome shotgun (WGS) entry which is preliminary data.</text>
</comment>
<dbReference type="AlphaFoldDB" id="A0A9W7MWF7"/>
<evidence type="ECO:0000256" key="1">
    <source>
        <dbReference type="ARBA" id="ARBA00009744"/>
    </source>
</evidence>
<dbReference type="InterPro" id="IPR023393">
    <property type="entry name" value="START-like_dom_sf"/>
</dbReference>